<dbReference type="AlphaFoldDB" id="A0A316UK33"/>
<reference evidence="2 3" key="1">
    <citation type="journal article" date="2018" name="Mol. Biol. Evol.">
        <title>Broad Genomic Sampling Reveals a Smut Pathogenic Ancestry of the Fungal Clade Ustilaginomycotina.</title>
        <authorList>
            <person name="Kijpornyongpan T."/>
            <person name="Mondo S.J."/>
            <person name="Barry K."/>
            <person name="Sandor L."/>
            <person name="Lee J."/>
            <person name="Lipzen A."/>
            <person name="Pangilinan J."/>
            <person name="LaButti K."/>
            <person name="Hainaut M."/>
            <person name="Henrissat B."/>
            <person name="Grigoriev I.V."/>
            <person name="Spatafora J.W."/>
            <person name="Aime M.C."/>
        </authorList>
    </citation>
    <scope>NUCLEOTIDE SEQUENCE [LARGE SCALE GENOMIC DNA]</scope>
    <source>
        <strain evidence="2 3">MCA 4718</strain>
    </source>
</reference>
<keyword evidence="1" id="KW-1133">Transmembrane helix</keyword>
<dbReference type="OrthoDB" id="2555434at2759"/>
<organism evidence="2 3">
    <name type="scientific">Pseudomicrostroma glucosiphilum</name>
    <dbReference type="NCBI Taxonomy" id="1684307"/>
    <lineage>
        <taxon>Eukaryota</taxon>
        <taxon>Fungi</taxon>
        <taxon>Dikarya</taxon>
        <taxon>Basidiomycota</taxon>
        <taxon>Ustilaginomycotina</taxon>
        <taxon>Exobasidiomycetes</taxon>
        <taxon>Microstromatales</taxon>
        <taxon>Microstromatales incertae sedis</taxon>
        <taxon>Pseudomicrostroma</taxon>
    </lineage>
</organism>
<accession>A0A316UK33</accession>
<protein>
    <submittedName>
        <fullName evidence="2">Uncharacterized protein</fullName>
    </submittedName>
</protein>
<dbReference type="PANTHER" id="PTHR38646:SF1">
    <property type="entry name" value="DUF202 DOMAIN-CONTAINING PROTEIN"/>
    <property type="match status" value="1"/>
</dbReference>
<name>A0A316UK33_9BASI</name>
<dbReference type="GeneID" id="37012284"/>
<dbReference type="PANTHER" id="PTHR38646">
    <property type="entry name" value="YALI0F00814P"/>
    <property type="match status" value="1"/>
</dbReference>
<proteinExistence type="predicted"/>
<evidence type="ECO:0000256" key="1">
    <source>
        <dbReference type="SAM" id="Phobius"/>
    </source>
</evidence>
<keyword evidence="3" id="KW-1185">Reference proteome</keyword>
<dbReference type="Proteomes" id="UP000245942">
    <property type="component" value="Unassembled WGS sequence"/>
</dbReference>
<dbReference type="EMBL" id="KZ819321">
    <property type="protein sequence ID" value="PWN23585.1"/>
    <property type="molecule type" value="Genomic_DNA"/>
</dbReference>
<sequence length="80" mass="9121">MQRTFDLAYFRTALGELSFAVLVLKVFQPRFQVIGLLYTLLCLGHVGVAAWRRKVSGEVEENEKKQCSMRARGTDAHHQP</sequence>
<keyword evidence="1" id="KW-0812">Transmembrane</keyword>
<dbReference type="RefSeq" id="XP_025350745.1">
    <property type="nucleotide sequence ID" value="XM_025490550.1"/>
</dbReference>
<gene>
    <name evidence="2" type="ORF">BCV69DRAFT_254163</name>
</gene>
<feature type="transmembrane region" description="Helical" evidence="1">
    <location>
        <begin position="33"/>
        <end position="51"/>
    </location>
</feature>
<feature type="transmembrane region" description="Helical" evidence="1">
    <location>
        <begin position="7"/>
        <end position="27"/>
    </location>
</feature>
<keyword evidence="1" id="KW-0472">Membrane</keyword>
<evidence type="ECO:0000313" key="3">
    <source>
        <dbReference type="Proteomes" id="UP000245942"/>
    </source>
</evidence>
<evidence type="ECO:0000313" key="2">
    <source>
        <dbReference type="EMBL" id="PWN23585.1"/>
    </source>
</evidence>